<sequence>MNRVLVCFLLLVGVSCMTSRSTHQPYMYDNNPDFVVEGMYRIIDEEGKMGFANVKGQVVIKPQFAFVFPFKNGVAKATFEGRSREVEGSRGEYHYWDSSSWFYIDKNGNIVSETTHN</sequence>
<dbReference type="Pfam" id="PF14903">
    <property type="entry name" value="WG_beta_rep"/>
    <property type="match status" value="1"/>
</dbReference>
<accession>A0A378RRY1</accession>
<dbReference type="PROSITE" id="PS51257">
    <property type="entry name" value="PROKAR_LIPOPROTEIN"/>
    <property type="match status" value="1"/>
</dbReference>
<dbReference type="InterPro" id="IPR032774">
    <property type="entry name" value="WG_beta_rep"/>
</dbReference>
<name>A0A378RRY1_MYROD</name>
<keyword evidence="2" id="KW-1185">Reference proteome</keyword>
<evidence type="ECO:0000313" key="2">
    <source>
        <dbReference type="Proteomes" id="UP000255024"/>
    </source>
</evidence>
<dbReference type="RefSeq" id="WP_115091388.1">
    <property type="nucleotide sequence ID" value="NZ_CP068107.1"/>
</dbReference>
<gene>
    <name evidence="1" type="ORF">NCTC11179_01996</name>
</gene>
<dbReference type="EMBL" id="UGQL01000001">
    <property type="protein sequence ID" value="STZ28450.1"/>
    <property type="molecule type" value="Genomic_DNA"/>
</dbReference>
<reference evidence="1 2" key="1">
    <citation type="submission" date="2018-06" db="EMBL/GenBank/DDBJ databases">
        <authorList>
            <consortium name="Pathogen Informatics"/>
            <person name="Doyle S."/>
        </authorList>
    </citation>
    <scope>NUCLEOTIDE SEQUENCE [LARGE SCALE GENOMIC DNA]</scope>
    <source>
        <strain evidence="1 2">NCTC11179</strain>
    </source>
</reference>
<evidence type="ECO:0008006" key="3">
    <source>
        <dbReference type="Google" id="ProtNLM"/>
    </source>
</evidence>
<protein>
    <recommendedName>
        <fullName evidence="3">KWG Leptospira</fullName>
    </recommendedName>
</protein>
<evidence type="ECO:0000313" key="1">
    <source>
        <dbReference type="EMBL" id="STZ28450.1"/>
    </source>
</evidence>
<dbReference type="AlphaFoldDB" id="A0A378RRY1"/>
<proteinExistence type="predicted"/>
<organism evidence="1 2">
    <name type="scientific">Myroides odoratus</name>
    <name type="common">Flavobacterium odoratum</name>
    <dbReference type="NCBI Taxonomy" id="256"/>
    <lineage>
        <taxon>Bacteria</taxon>
        <taxon>Pseudomonadati</taxon>
        <taxon>Bacteroidota</taxon>
        <taxon>Flavobacteriia</taxon>
        <taxon>Flavobacteriales</taxon>
        <taxon>Flavobacteriaceae</taxon>
        <taxon>Myroides</taxon>
    </lineage>
</organism>
<dbReference type="Proteomes" id="UP000255024">
    <property type="component" value="Unassembled WGS sequence"/>
</dbReference>